<dbReference type="PROSITE" id="PS00540">
    <property type="entry name" value="FERRITIN_1"/>
    <property type="match status" value="1"/>
</dbReference>
<feature type="domain" description="Ferritin-like diiron" evidence="15">
    <location>
        <begin position="93"/>
        <end position="246"/>
    </location>
</feature>
<accession>A0A2G9HU48</accession>
<protein>
    <recommendedName>
        <fullName evidence="14">Ferritin</fullName>
        <ecNumber evidence="14">1.16.3.1</ecNumber>
    </recommendedName>
</protein>
<dbReference type="AlphaFoldDB" id="A0A2G9HU48"/>
<evidence type="ECO:0000256" key="6">
    <source>
        <dbReference type="ARBA" id="ARBA00022723"/>
    </source>
</evidence>
<keyword evidence="7" id="KW-0809">Transit peptide</keyword>
<dbReference type="GO" id="GO:0008198">
    <property type="term" value="F:ferrous iron binding"/>
    <property type="evidence" value="ECO:0007669"/>
    <property type="project" value="TreeGrafter"/>
</dbReference>
<dbReference type="STRING" id="429701.A0A2G9HU48"/>
<feature type="binding site" evidence="13">
    <location>
        <position position="110"/>
    </location>
    <ligand>
        <name>Fe cation</name>
        <dbReference type="ChEBI" id="CHEBI:24875"/>
        <label>1</label>
    </ligand>
</feature>
<dbReference type="CDD" id="cd01056">
    <property type="entry name" value="Euk_Ferritin"/>
    <property type="match status" value="1"/>
</dbReference>
<dbReference type="PROSITE" id="PS50905">
    <property type="entry name" value="FERRITIN_LIKE"/>
    <property type="match status" value="1"/>
</dbReference>
<dbReference type="OrthoDB" id="186462at2759"/>
<dbReference type="GO" id="GO:0004322">
    <property type="term" value="F:ferroxidase activity"/>
    <property type="evidence" value="ECO:0007669"/>
    <property type="project" value="UniProtKB-EC"/>
</dbReference>
<comment type="subunit">
    <text evidence="11">Oligomer of 24 subunits. There are two types of subunits: L (light) chain and H (heavy) chain. The major chain can be light or heavy, depending on the species and tissue type. The functional molecule forms a roughly spherical shell with a diameter of 12 nm and contains a central cavity into which the insoluble mineral iron core is deposited.</text>
</comment>
<dbReference type="InterPro" id="IPR014034">
    <property type="entry name" value="Ferritin_CS"/>
</dbReference>
<comment type="function">
    <text evidence="10">Stores iron in a soluble, non-toxic, readily available form. Important for iron homeostasis. Has ferroxidase activity. Iron is taken up in the ferrous form and deposited as ferric hydroxides after oxidation.</text>
</comment>
<dbReference type="InterPro" id="IPR008331">
    <property type="entry name" value="Ferritin_DPS_dom"/>
</dbReference>
<evidence type="ECO:0000256" key="10">
    <source>
        <dbReference type="ARBA" id="ARBA00025111"/>
    </source>
</evidence>
<evidence type="ECO:0000256" key="14">
    <source>
        <dbReference type="RuleBase" id="RU361145"/>
    </source>
</evidence>
<feature type="binding site" evidence="13">
    <location>
        <position position="148"/>
    </location>
    <ligand>
        <name>Fe cation</name>
        <dbReference type="ChEBI" id="CHEBI:24875"/>
        <label>1</label>
    </ligand>
</feature>
<keyword evidence="4" id="KW-0150">Chloroplast</keyword>
<dbReference type="EC" id="1.16.3.1" evidence="14"/>
<dbReference type="InterPro" id="IPR012347">
    <property type="entry name" value="Ferritin-like"/>
</dbReference>
<gene>
    <name evidence="16" type="ORF">CDL12_06317</name>
</gene>
<sequence length="266" mass="29769">MFLKAIPAVSMPSVQTSLSNSVNFSSSLAPSLNCSSSFPGFILTKKRDNGIVMRASKEAVSVPLTGVVFQPFEEVKKDELMIPVSPGDSLARQRYSEDCEAAINEQINVEYCVSYAYHALYAFFDRDNVALRGFAKFFKEASEEEREHAEKLMEYQNKRGGRVKLHHLEGPPAEYDNIDKGDALYSMELALALEKLTNDKLLNLHSIANENNDPQLADFIESEFLGEQVEAIKKISEYVSQLRRVGKGHGVWHFDQMLLHEGNGAA</sequence>
<dbReference type="GO" id="GO:0006979">
    <property type="term" value="P:response to oxidative stress"/>
    <property type="evidence" value="ECO:0007669"/>
    <property type="project" value="UniProtKB-ARBA"/>
</dbReference>
<dbReference type="InterPro" id="IPR009078">
    <property type="entry name" value="Ferritin-like_SF"/>
</dbReference>
<dbReference type="InterPro" id="IPR001519">
    <property type="entry name" value="Ferritin"/>
</dbReference>
<comment type="catalytic activity">
    <reaction evidence="12 14">
        <text>4 Fe(2+) + O2 + 4 H(+) = 4 Fe(3+) + 2 H2O</text>
        <dbReference type="Rhea" id="RHEA:11148"/>
        <dbReference type="ChEBI" id="CHEBI:15377"/>
        <dbReference type="ChEBI" id="CHEBI:15378"/>
        <dbReference type="ChEBI" id="CHEBI:15379"/>
        <dbReference type="ChEBI" id="CHEBI:29033"/>
        <dbReference type="ChEBI" id="CHEBI:29034"/>
        <dbReference type="EC" id="1.16.3.1"/>
    </reaction>
</comment>
<keyword evidence="3 14" id="KW-0409">Iron storage</keyword>
<evidence type="ECO:0000256" key="3">
    <source>
        <dbReference type="ARBA" id="ARBA00022434"/>
    </source>
</evidence>
<evidence type="ECO:0000256" key="12">
    <source>
        <dbReference type="ARBA" id="ARBA00047990"/>
    </source>
</evidence>
<evidence type="ECO:0000256" key="1">
    <source>
        <dbReference type="ARBA" id="ARBA00004229"/>
    </source>
</evidence>
<keyword evidence="17" id="KW-1185">Reference proteome</keyword>
<comment type="subcellular location">
    <subcellularLocation>
        <location evidence="1">Plastid</location>
        <location evidence="1">Chloroplast</location>
    </subcellularLocation>
</comment>
<evidence type="ECO:0000313" key="17">
    <source>
        <dbReference type="Proteomes" id="UP000231279"/>
    </source>
</evidence>
<dbReference type="InterPro" id="IPR009040">
    <property type="entry name" value="Ferritin-like_diiron"/>
</dbReference>
<evidence type="ECO:0000256" key="8">
    <source>
        <dbReference type="ARBA" id="ARBA00023002"/>
    </source>
</evidence>
<evidence type="ECO:0000256" key="13">
    <source>
        <dbReference type="PIRSR" id="PIRSR601519-1"/>
    </source>
</evidence>
<comment type="similarity">
    <text evidence="2 14">Belongs to the ferritin family.</text>
</comment>
<evidence type="ECO:0000256" key="7">
    <source>
        <dbReference type="ARBA" id="ARBA00022946"/>
    </source>
</evidence>
<dbReference type="Gene3D" id="1.20.1260.10">
    <property type="match status" value="1"/>
</dbReference>
<dbReference type="Proteomes" id="UP000231279">
    <property type="component" value="Unassembled WGS sequence"/>
</dbReference>
<reference evidence="17" key="1">
    <citation type="journal article" date="2018" name="Gigascience">
        <title>Genome assembly of the Pink Ipe (Handroanthus impetiginosus, Bignoniaceae), a highly valued, ecologically keystone Neotropical timber forest tree.</title>
        <authorList>
            <person name="Silva-Junior O.B."/>
            <person name="Grattapaglia D."/>
            <person name="Novaes E."/>
            <person name="Collevatti R.G."/>
        </authorList>
    </citation>
    <scope>NUCLEOTIDE SEQUENCE [LARGE SCALE GENOMIC DNA]</scope>
    <source>
        <strain evidence="17">cv. UFG-1</strain>
    </source>
</reference>
<dbReference type="GO" id="GO:0009507">
    <property type="term" value="C:chloroplast"/>
    <property type="evidence" value="ECO:0007669"/>
    <property type="project" value="UniProtKB-SubCell"/>
</dbReference>
<dbReference type="PANTHER" id="PTHR11431:SF123">
    <property type="entry name" value="FERRITIN"/>
    <property type="match status" value="1"/>
</dbReference>
<proteinExistence type="inferred from homology"/>
<keyword evidence="6 13" id="KW-0479">Metal-binding</keyword>
<evidence type="ECO:0000256" key="11">
    <source>
        <dbReference type="ARBA" id="ARBA00026060"/>
    </source>
</evidence>
<feature type="binding site" evidence="13">
    <location>
        <position position="194"/>
    </location>
    <ligand>
        <name>Fe cation</name>
        <dbReference type="ChEBI" id="CHEBI:24875"/>
        <label>1</label>
    </ligand>
</feature>
<dbReference type="GO" id="GO:0008199">
    <property type="term" value="F:ferric iron binding"/>
    <property type="evidence" value="ECO:0007669"/>
    <property type="project" value="InterPro"/>
</dbReference>
<comment type="function">
    <text evidence="14">Stores iron in a soluble, non-toxic, readily available form. Important for iron homeostasis. Iron is taken up in the ferrous form and deposited as ferric hydroxides after oxidation.</text>
</comment>
<dbReference type="EMBL" id="NKXS01001031">
    <property type="protein sequence ID" value="PIN20983.1"/>
    <property type="molecule type" value="Genomic_DNA"/>
</dbReference>
<evidence type="ECO:0000259" key="15">
    <source>
        <dbReference type="PROSITE" id="PS50905"/>
    </source>
</evidence>
<keyword evidence="8 14" id="KW-0560">Oxidoreductase</keyword>
<dbReference type="PROSITE" id="PS00204">
    <property type="entry name" value="FERRITIN_2"/>
    <property type="match status" value="1"/>
</dbReference>
<evidence type="ECO:0000256" key="9">
    <source>
        <dbReference type="ARBA" id="ARBA00023004"/>
    </source>
</evidence>
<evidence type="ECO:0000256" key="2">
    <source>
        <dbReference type="ARBA" id="ARBA00007513"/>
    </source>
</evidence>
<dbReference type="SUPFAM" id="SSF47240">
    <property type="entry name" value="Ferritin-like"/>
    <property type="match status" value="1"/>
</dbReference>
<keyword evidence="5" id="KW-0934">Plastid</keyword>
<keyword evidence="9 13" id="KW-0408">Iron</keyword>
<dbReference type="PANTHER" id="PTHR11431">
    <property type="entry name" value="FERRITIN"/>
    <property type="match status" value="1"/>
</dbReference>
<feature type="binding site" evidence="13">
    <location>
        <position position="228"/>
    </location>
    <ligand>
        <name>Fe cation</name>
        <dbReference type="ChEBI" id="CHEBI:24875"/>
        <label>1</label>
    </ligand>
</feature>
<dbReference type="Pfam" id="PF00210">
    <property type="entry name" value="Ferritin"/>
    <property type="match status" value="1"/>
</dbReference>
<dbReference type="GO" id="GO:0006826">
    <property type="term" value="P:iron ion transport"/>
    <property type="evidence" value="ECO:0007669"/>
    <property type="project" value="InterPro"/>
</dbReference>
<name>A0A2G9HU48_9LAMI</name>
<evidence type="ECO:0000313" key="16">
    <source>
        <dbReference type="EMBL" id="PIN20983.1"/>
    </source>
</evidence>
<evidence type="ECO:0000256" key="4">
    <source>
        <dbReference type="ARBA" id="ARBA00022528"/>
    </source>
</evidence>
<dbReference type="FunFam" id="1.20.1260.10:FF:000006">
    <property type="entry name" value="Ferritin"/>
    <property type="match status" value="1"/>
</dbReference>
<dbReference type="GO" id="GO:0006879">
    <property type="term" value="P:intracellular iron ion homeostasis"/>
    <property type="evidence" value="ECO:0007669"/>
    <property type="project" value="UniProtKB-KW"/>
</dbReference>
<feature type="binding site" evidence="13">
    <location>
        <position position="145"/>
    </location>
    <ligand>
        <name>Fe cation</name>
        <dbReference type="ChEBI" id="CHEBI:24875"/>
        <label>1</label>
    </ligand>
</feature>
<comment type="caution">
    <text evidence="16">The sequence shown here is derived from an EMBL/GenBank/DDBJ whole genome shotgun (WGS) entry which is preliminary data.</text>
</comment>
<evidence type="ECO:0000256" key="5">
    <source>
        <dbReference type="ARBA" id="ARBA00022640"/>
    </source>
</evidence>
<organism evidence="16 17">
    <name type="scientific">Handroanthus impetiginosus</name>
    <dbReference type="NCBI Taxonomy" id="429701"/>
    <lineage>
        <taxon>Eukaryota</taxon>
        <taxon>Viridiplantae</taxon>
        <taxon>Streptophyta</taxon>
        <taxon>Embryophyta</taxon>
        <taxon>Tracheophyta</taxon>
        <taxon>Spermatophyta</taxon>
        <taxon>Magnoliopsida</taxon>
        <taxon>eudicotyledons</taxon>
        <taxon>Gunneridae</taxon>
        <taxon>Pentapetalae</taxon>
        <taxon>asterids</taxon>
        <taxon>lamiids</taxon>
        <taxon>Lamiales</taxon>
        <taxon>Bignoniaceae</taxon>
        <taxon>Crescentiina</taxon>
        <taxon>Tabebuia alliance</taxon>
        <taxon>Handroanthus</taxon>
    </lineage>
</organism>